<proteinExistence type="predicted"/>
<keyword evidence="3" id="KW-0804">Transcription</keyword>
<dbReference type="InterPro" id="IPR036390">
    <property type="entry name" value="WH_DNA-bd_sf"/>
</dbReference>
<reference evidence="5 6" key="1">
    <citation type="submission" date="2015-02" db="EMBL/GenBank/DDBJ databases">
        <title>Genome Sequence of Jannaschia aquimarina DSM28248, a member of the Roseobacter clade.</title>
        <authorList>
            <person name="Voget S."/>
            <person name="Daniel R."/>
        </authorList>
    </citation>
    <scope>NUCLEOTIDE SEQUENCE [LARGE SCALE GENOMIC DNA]</scope>
    <source>
        <strain evidence="5 6">GSW-M26</strain>
    </source>
</reference>
<dbReference type="GO" id="GO:0003677">
    <property type="term" value="F:DNA binding"/>
    <property type="evidence" value="ECO:0007669"/>
    <property type="project" value="UniProtKB-KW"/>
</dbReference>
<protein>
    <submittedName>
        <fullName evidence="5">MarR family protein</fullName>
    </submittedName>
</protein>
<dbReference type="AlphaFoldDB" id="A0A0D1D2X0"/>
<sequence length="159" mass="17809">MFDDDTALAFSVFTEIGILNQLSRTRFEADLPDGVLLPHFSVLNHLVRVSDGRTPLEMARAFQIPKTTMSHNVAVLERQGWVELRPNPDDGRSKRVWITPAGRAFRDKAIERATEAFRPVLEALPPGTLQALMPNLVILREVLDRARDGDPPPPDIHSP</sequence>
<dbReference type="SUPFAM" id="SSF46785">
    <property type="entry name" value="Winged helix' DNA-binding domain"/>
    <property type="match status" value="1"/>
</dbReference>
<evidence type="ECO:0000259" key="4">
    <source>
        <dbReference type="PROSITE" id="PS50995"/>
    </source>
</evidence>
<organism evidence="5 6">
    <name type="scientific">Jannaschia aquimarina</name>
    <dbReference type="NCBI Taxonomy" id="935700"/>
    <lineage>
        <taxon>Bacteria</taxon>
        <taxon>Pseudomonadati</taxon>
        <taxon>Pseudomonadota</taxon>
        <taxon>Alphaproteobacteria</taxon>
        <taxon>Rhodobacterales</taxon>
        <taxon>Roseobacteraceae</taxon>
        <taxon>Jannaschia</taxon>
    </lineage>
</organism>
<dbReference type="PATRIC" id="fig|935700.4.peg.3851"/>
<evidence type="ECO:0000256" key="2">
    <source>
        <dbReference type="ARBA" id="ARBA00023125"/>
    </source>
</evidence>
<dbReference type="Proteomes" id="UP000032232">
    <property type="component" value="Unassembled WGS sequence"/>
</dbReference>
<gene>
    <name evidence="5" type="ORF">jaqu_37360</name>
</gene>
<dbReference type="PROSITE" id="PS50995">
    <property type="entry name" value="HTH_MARR_2"/>
    <property type="match status" value="1"/>
</dbReference>
<evidence type="ECO:0000256" key="3">
    <source>
        <dbReference type="ARBA" id="ARBA00023163"/>
    </source>
</evidence>
<dbReference type="Gene3D" id="1.10.10.10">
    <property type="entry name" value="Winged helix-like DNA-binding domain superfamily/Winged helix DNA-binding domain"/>
    <property type="match status" value="1"/>
</dbReference>
<dbReference type="STRING" id="935700.jaqu_37360"/>
<evidence type="ECO:0000256" key="1">
    <source>
        <dbReference type="ARBA" id="ARBA00023015"/>
    </source>
</evidence>
<dbReference type="PRINTS" id="PR00598">
    <property type="entry name" value="HTHMARR"/>
</dbReference>
<accession>A0A0D1D2X0</accession>
<dbReference type="InterPro" id="IPR039422">
    <property type="entry name" value="MarR/SlyA-like"/>
</dbReference>
<dbReference type="SMART" id="SM00347">
    <property type="entry name" value="HTH_MARR"/>
    <property type="match status" value="1"/>
</dbReference>
<keyword evidence="1" id="KW-0805">Transcription regulation</keyword>
<evidence type="ECO:0000313" key="5">
    <source>
        <dbReference type="EMBL" id="KIT14448.1"/>
    </source>
</evidence>
<keyword evidence="2" id="KW-0238">DNA-binding</keyword>
<dbReference type="Pfam" id="PF12802">
    <property type="entry name" value="MarR_2"/>
    <property type="match status" value="1"/>
</dbReference>
<evidence type="ECO:0000313" key="6">
    <source>
        <dbReference type="Proteomes" id="UP000032232"/>
    </source>
</evidence>
<dbReference type="GO" id="GO:0003700">
    <property type="term" value="F:DNA-binding transcription factor activity"/>
    <property type="evidence" value="ECO:0007669"/>
    <property type="project" value="InterPro"/>
</dbReference>
<keyword evidence="6" id="KW-1185">Reference proteome</keyword>
<dbReference type="EMBL" id="JYFE01000074">
    <property type="protein sequence ID" value="KIT14448.1"/>
    <property type="molecule type" value="Genomic_DNA"/>
</dbReference>
<dbReference type="InterPro" id="IPR011991">
    <property type="entry name" value="ArsR-like_HTH"/>
</dbReference>
<dbReference type="InterPro" id="IPR000835">
    <property type="entry name" value="HTH_MarR-typ"/>
</dbReference>
<name>A0A0D1D2X0_9RHOB</name>
<comment type="caution">
    <text evidence="5">The sequence shown here is derived from an EMBL/GenBank/DDBJ whole genome shotgun (WGS) entry which is preliminary data.</text>
</comment>
<dbReference type="RefSeq" id="WP_043920491.1">
    <property type="nucleotide sequence ID" value="NZ_FZPF01000010.1"/>
</dbReference>
<dbReference type="PANTHER" id="PTHR33164:SF99">
    <property type="entry name" value="MARR FAMILY REGULATORY PROTEIN"/>
    <property type="match status" value="1"/>
</dbReference>
<dbReference type="GO" id="GO:0006950">
    <property type="term" value="P:response to stress"/>
    <property type="evidence" value="ECO:0007669"/>
    <property type="project" value="TreeGrafter"/>
</dbReference>
<dbReference type="PROSITE" id="PS01117">
    <property type="entry name" value="HTH_MARR_1"/>
    <property type="match status" value="1"/>
</dbReference>
<dbReference type="InterPro" id="IPR036388">
    <property type="entry name" value="WH-like_DNA-bd_sf"/>
</dbReference>
<dbReference type="InterPro" id="IPR023187">
    <property type="entry name" value="Tscrpt_reg_MarR-type_CS"/>
</dbReference>
<feature type="domain" description="HTH marR-type" evidence="4">
    <location>
        <begin position="1"/>
        <end position="148"/>
    </location>
</feature>
<dbReference type="CDD" id="cd00090">
    <property type="entry name" value="HTH_ARSR"/>
    <property type="match status" value="1"/>
</dbReference>
<dbReference type="PANTHER" id="PTHR33164">
    <property type="entry name" value="TRANSCRIPTIONAL REGULATOR, MARR FAMILY"/>
    <property type="match status" value="1"/>
</dbReference>